<name>A0A0N7MP88_9BACT</name>
<evidence type="ECO:0000313" key="7">
    <source>
        <dbReference type="Proteomes" id="UP000182011"/>
    </source>
</evidence>
<keyword evidence="2" id="KW-0067">ATP-binding</keyword>
<evidence type="ECO:0000259" key="5">
    <source>
        <dbReference type="PROSITE" id="PS50045"/>
    </source>
</evidence>
<keyword evidence="1" id="KW-0547">Nucleotide-binding</keyword>
<organism evidence="6 7">
    <name type="scientific">Candidatus Kryptonium thompsonii</name>
    <dbReference type="NCBI Taxonomy" id="1633631"/>
    <lineage>
        <taxon>Bacteria</taxon>
        <taxon>Pseudomonadati</taxon>
        <taxon>Candidatus Kryptoniota</taxon>
        <taxon>Candidatus Kryptonium</taxon>
    </lineage>
</organism>
<evidence type="ECO:0000256" key="1">
    <source>
        <dbReference type="ARBA" id="ARBA00022741"/>
    </source>
</evidence>
<dbReference type="PROSITE" id="PS00675">
    <property type="entry name" value="SIGMA54_INTERACT_1"/>
    <property type="match status" value="1"/>
</dbReference>
<dbReference type="Gene3D" id="1.10.10.60">
    <property type="entry name" value="Homeodomain-like"/>
    <property type="match status" value="1"/>
</dbReference>
<dbReference type="SUPFAM" id="SSF46689">
    <property type="entry name" value="Homeodomain-like"/>
    <property type="match status" value="1"/>
</dbReference>
<dbReference type="InterPro" id="IPR025943">
    <property type="entry name" value="Sigma_54_int_dom_ATP-bd_2"/>
</dbReference>
<dbReference type="PANTHER" id="PTHR32071">
    <property type="entry name" value="TRANSCRIPTIONAL REGULATORY PROTEIN"/>
    <property type="match status" value="1"/>
</dbReference>
<dbReference type="RefSeq" id="WP_075426054.1">
    <property type="nucleotide sequence ID" value="NZ_CZVL01000013.1"/>
</dbReference>
<dbReference type="InterPro" id="IPR003593">
    <property type="entry name" value="AAA+_ATPase"/>
</dbReference>
<dbReference type="EMBL" id="FAOP01000003">
    <property type="protein sequence ID" value="CUU02963.1"/>
    <property type="molecule type" value="Genomic_DNA"/>
</dbReference>
<dbReference type="FunFam" id="3.40.50.300:FF:000006">
    <property type="entry name" value="DNA-binding transcriptional regulator NtrC"/>
    <property type="match status" value="1"/>
</dbReference>
<dbReference type="Gene3D" id="1.10.8.60">
    <property type="match status" value="1"/>
</dbReference>
<dbReference type="InterPro" id="IPR009057">
    <property type="entry name" value="Homeodomain-like_sf"/>
</dbReference>
<evidence type="ECO:0000313" key="6">
    <source>
        <dbReference type="EMBL" id="CUU02963.1"/>
    </source>
</evidence>
<dbReference type="AlphaFoldDB" id="A0A0N7MP88"/>
<dbReference type="InterPro" id="IPR027417">
    <property type="entry name" value="P-loop_NTPase"/>
</dbReference>
<dbReference type="GO" id="GO:0005524">
    <property type="term" value="F:ATP binding"/>
    <property type="evidence" value="ECO:0007669"/>
    <property type="project" value="UniProtKB-KW"/>
</dbReference>
<accession>A0A0P1L9D8</accession>
<accession>A0A0N7MP88</accession>
<dbReference type="STRING" id="1633631.GCA_001442925_00654"/>
<dbReference type="InterPro" id="IPR002078">
    <property type="entry name" value="Sigma_54_int"/>
</dbReference>
<dbReference type="CDD" id="cd00009">
    <property type="entry name" value="AAA"/>
    <property type="match status" value="1"/>
</dbReference>
<evidence type="ECO:0000256" key="3">
    <source>
        <dbReference type="ARBA" id="ARBA00023015"/>
    </source>
</evidence>
<dbReference type="GO" id="GO:0043565">
    <property type="term" value="F:sequence-specific DNA binding"/>
    <property type="evidence" value="ECO:0007669"/>
    <property type="project" value="InterPro"/>
</dbReference>
<accession>A0A0P1LSS3</accession>
<dbReference type="SMART" id="SM00382">
    <property type="entry name" value="AAA"/>
    <property type="match status" value="1"/>
</dbReference>
<dbReference type="SUPFAM" id="SSF52540">
    <property type="entry name" value="P-loop containing nucleoside triphosphate hydrolases"/>
    <property type="match status" value="1"/>
</dbReference>
<accession>A0A0S4MX96</accession>
<dbReference type="InterPro" id="IPR025662">
    <property type="entry name" value="Sigma_54_int_dom_ATP-bd_1"/>
</dbReference>
<dbReference type="Pfam" id="PF25601">
    <property type="entry name" value="AAA_lid_14"/>
    <property type="match status" value="1"/>
</dbReference>
<accession>A0A0P1LHR6</accession>
<proteinExistence type="predicted"/>
<dbReference type="Pfam" id="PF00158">
    <property type="entry name" value="Sigma54_activat"/>
    <property type="match status" value="1"/>
</dbReference>
<keyword evidence="4" id="KW-0804">Transcription</keyword>
<dbReference type="Pfam" id="PF02954">
    <property type="entry name" value="HTH_8"/>
    <property type="match status" value="1"/>
</dbReference>
<accession>A0A0P1MSF5</accession>
<accession>A0A0P1M067</accession>
<accession>A0A0P1P5J7</accession>
<dbReference type="Proteomes" id="UP000182011">
    <property type="component" value="Unassembled WGS sequence"/>
</dbReference>
<protein>
    <submittedName>
        <fullName evidence="6">Regulatory protein, Fis family</fullName>
    </submittedName>
</protein>
<evidence type="ECO:0000256" key="2">
    <source>
        <dbReference type="ARBA" id="ARBA00022840"/>
    </source>
</evidence>
<keyword evidence="3" id="KW-0805">Transcription regulation</keyword>
<gene>
    <name evidence="6" type="ORF">JGI4_00654</name>
</gene>
<dbReference type="Gene3D" id="3.40.50.300">
    <property type="entry name" value="P-loop containing nucleotide triphosphate hydrolases"/>
    <property type="match status" value="1"/>
</dbReference>
<dbReference type="InterPro" id="IPR002197">
    <property type="entry name" value="HTH_Fis"/>
</dbReference>
<sequence length="305" mass="34629">MNVVIGSLKSIFDDALIAASTDEPVLILGETGTGKEVLARFIHQNSSRRDRIFIPINCAAIPANLLESELFGYKKGAFTGADKDKKGIFEEASGGTVFLDEIGELPIEAQVKILRAIEEKEIIPVGDTKPRQVDVRFIASTNVDLKAKVEKGEFRKDLYYRLSVFVYKLPPLRDRIFDLPEFVKYFIQSAGKSVKVDPSVMELFFCYPWPGNIRELRSVIIYSLAKSNGSDIKIEHLPDYLIHFCKHPEILRGKNAKEKLECFETYLISETLKEHPNPKEAANLLGLSLRTFYRKLKKYKINPNK</sequence>
<evidence type="ECO:0000256" key="4">
    <source>
        <dbReference type="ARBA" id="ARBA00023163"/>
    </source>
</evidence>
<dbReference type="PROSITE" id="PS50045">
    <property type="entry name" value="SIGMA54_INTERACT_4"/>
    <property type="match status" value="1"/>
</dbReference>
<accession>A0A0P1NXI0</accession>
<dbReference type="InterPro" id="IPR058031">
    <property type="entry name" value="AAA_lid_NorR"/>
</dbReference>
<dbReference type="OrthoDB" id="9763792at2"/>
<reference evidence="6 7" key="1">
    <citation type="submission" date="2015-11" db="EMBL/GenBank/DDBJ databases">
        <authorList>
            <person name="Zhang Y."/>
            <person name="Guo Z."/>
        </authorList>
    </citation>
    <scope>NUCLEOTIDE SEQUENCE [LARGE SCALE GENOMIC DNA]</scope>
    <source>
        <strain evidence="6">JGI-4</strain>
    </source>
</reference>
<dbReference type="PROSITE" id="PS00676">
    <property type="entry name" value="SIGMA54_INTERACT_2"/>
    <property type="match status" value="1"/>
</dbReference>
<dbReference type="GO" id="GO:0006355">
    <property type="term" value="P:regulation of DNA-templated transcription"/>
    <property type="evidence" value="ECO:0007669"/>
    <property type="project" value="InterPro"/>
</dbReference>
<feature type="domain" description="Sigma-54 factor interaction" evidence="5">
    <location>
        <begin position="7"/>
        <end position="225"/>
    </location>
</feature>